<organism evidence="6 7">
    <name type="scientific">Alkalicoccus urumqiensis</name>
    <name type="common">Bacillus urumqiensis</name>
    <dbReference type="NCBI Taxonomy" id="1548213"/>
    <lineage>
        <taxon>Bacteria</taxon>
        <taxon>Bacillati</taxon>
        <taxon>Bacillota</taxon>
        <taxon>Bacilli</taxon>
        <taxon>Bacillales</taxon>
        <taxon>Bacillaceae</taxon>
        <taxon>Alkalicoccus</taxon>
    </lineage>
</organism>
<comment type="caution">
    <text evidence="6">The sequence shown here is derived from an EMBL/GenBank/DDBJ whole genome shotgun (WGS) entry which is preliminary data.</text>
</comment>
<feature type="transmembrane region" description="Helical" evidence="5">
    <location>
        <begin position="34"/>
        <end position="51"/>
    </location>
</feature>
<evidence type="ECO:0000313" key="6">
    <source>
        <dbReference type="EMBL" id="PRO65588.1"/>
    </source>
</evidence>
<dbReference type="GO" id="GO:0012505">
    <property type="term" value="C:endomembrane system"/>
    <property type="evidence" value="ECO:0007669"/>
    <property type="project" value="UniProtKB-SubCell"/>
</dbReference>
<dbReference type="InterPro" id="IPR052527">
    <property type="entry name" value="Metal_cation-efflux_comp"/>
</dbReference>
<keyword evidence="6" id="KW-0489">Methyltransferase</keyword>
<feature type="transmembrane region" description="Helical" evidence="5">
    <location>
        <begin position="63"/>
        <end position="82"/>
    </location>
</feature>
<dbReference type="AlphaFoldDB" id="A0A2P6MH28"/>
<gene>
    <name evidence="6" type="ORF">C6I21_08665</name>
</gene>
<sequence length="181" mass="20940">MLDVLFIAASLIWVAEFIFFRSRAGSEGTERRSFPWIFLAVAAVVGISILSRESGMMLFPVPFLPWAGLILYIFGIFLRYWGIRELGSQFTRDVEYTGEDRLVSSGPFRRLRHPLYTGLLSIVAGFALFMSSAAGFLLTLVLFLPLLLNRIRSEEQLLIRSFGEEYRNWLKHRYRLIPFIY</sequence>
<feature type="transmembrane region" description="Helical" evidence="5">
    <location>
        <begin position="115"/>
        <end position="148"/>
    </location>
</feature>
<evidence type="ECO:0000256" key="3">
    <source>
        <dbReference type="ARBA" id="ARBA00022989"/>
    </source>
</evidence>
<evidence type="ECO:0000256" key="1">
    <source>
        <dbReference type="ARBA" id="ARBA00004127"/>
    </source>
</evidence>
<dbReference type="PANTHER" id="PTHR43847">
    <property type="entry name" value="BLL3993 PROTEIN"/>
    <property type="match status" value="1"/>
</dbReference>
<keyword evidence="3 5" id="KW-1133">Transmembrane helix</keyword>
<evidence type="ECO:0000256" key="2">
    <source>
        <dbReference type="ARBA" id="ARBA00022692"/>
    </source>
</evidence>
<dbReference type="Pfam" id="PF04191">
    <property type="entry name" value="PEMT"/>
    <property type="match status" value="1"/>
</dbReference>
<dbReference type="EMBL" id="PVNS01000007">
    <property type="protein sequence ID" value="PRO65588.1"/>
    <property type="molecule type" value="Genomic_DNA"/>
</dbReference>
<dbReference type="InterPro" id="IPR007318">
    <property type="entry name" value="Phopholipid_MeTrfase"/>
</dbReference>
<keyword evidence="7" id="KW-1185">Reference proteome</keyword>
<dbReference type="GO" id="GO:0008168">
    <property type="term" value="F:methyltransferase activity"/>
    <property type="evidence" value="ECO:0007669"/>
    <property type="project" value="UniProtKB-KW"/>
</dbReference>
<dbReference type="GO" id="GO:0032259">
    <property type="term" value="P:methylation"/>
    <property type="evidence" value="ECO:0007669"/>
    <property type="project" value="UniProtKB-KW"/>
</dbReference>
<evidence type="ECO:0000256" key="4">
    <source>
        <dbReference type="ARBA" id="ARBA00023136"/>
    </source>
</evidence>
<name>A0A2P6MH28_ALKUR</name>
<keyword evidence="6" id="KW-0808">Transferase</keyword>
<dbReference type="OrthoDB" id="5471300at2"/>
<evidence type="ECO:0000256" key="5">
    <source>
        <dbReference type="SAM" id="Phobius"/>
    </source>
</evidence>
<evidence type="ECO:0000313" key="7">
    <source>
        <dbReference type="Proteomes" id="UP000243650"/>
    </source>
</evidence>
<dbReference type="PANTHER" id="PTHR43847:SF1">
    <property type="entry name" value="BLL3993 PROTEIN"/>
    <property type="match status" value="1"/>
</dbReference>
<dbReference type="Proteomes" id="UP000243650">
    <property type="component" value="Unassembled WGS sequence"/>
</dbReference>
<keyword evidence="2 5" id="KW-0812">Transmembrane</keyword>
<proteinExistence type="predicted"/>
<dbReference type="Gene3D" id="1.20.120.1630">
    <property type="match status" value="1"/>
</dbReference>
<comment type="subcellular location">
    <subcellularLocation>
        <location evidence="1">Endomembrane system</location>
        <topology evidence="1">Multi-pass membrane protein</topology>
    </subcellularLocation>
</comment>
<accession>A0A2P6MH28</accession>
<keyword evidence="4 5" id="KW-0472">Membrane</keyword>
<protein>
    <submittedName>
        <fullName evidence="6">Isoprenylcysteine carboxylmethyltransferase family protein</fullName>
    </submittedName>
</protein>
<reference evidence="6 7" key="1">
    <citation type="submission" date="2018-03" db="EMBL/GenBank/DDBJ databases">
        <title>Bacillus urumqiensis sp. nov., a moderately haloalkaliphilic bacterium isolated from a salt lake.</title>
        <authorList>
            <person name="Zhao B."/>
            <person name="Liao Z."/>
        </authorList>
    </citation>
    <scope>NUCLEOTIDE SEQUENCE [LARGE SCALE GENOMIC DNA]</scope>
    <source>
        <strain evidence="6 7">BZ-SZ-XJ18</strain>
    </source>
</reference>
<dbReference type="RefSeq" id="WP_105959057.1">
    <property type="nucleotide sequence ID" value="NZ_PVNS01000007.1"/>
</dbReference>